<accession>A0ABS8SCW3</accession>
<name>A0ABS8SCW3_DATST</name>
<organism evidence="1 2">
    <name type="scientific">Datura stramonium</name>
    <name type="common">Jimsonweed</name>
    <name type="synonym">Common thornapple</name>
    <dbReference type="NCBI Taxonomy" id="4076"/>
    <lineage>
        <taxon>Eukaryota</taxon>
        <taxon>Viridiplantae</taxon>
        <taxon>Streptophyta</taxon>
        <taxon>Embryophyta</taxon>
        <taxon>Tracheophyta</taxon>
        <taxon>Spermatophyta</taxon>
        <taxon>Magnoliopsida</taxon>
        <taxon>eudicotyledons</taxon>
        <taxon>Gunneridae</taxon>
        <taxon>Pentapetalae</taxon>
        <taxon>asterids</taxon>
        <taxon>lamiids</taxon>
        <taxon>Solanales</taxon>
        <taxon>Solanaceae</taxon>
        <taxon>Solanoideae</taxon>
        <taxon>Datureae</taxon>
        <taxon>Datura</taxon>
    </lineage>
</organism>
<evidence type="ECO:0000313" key="1">
    <source>
        <dbReference type="EMBL" id="MCD7456716.1"/>
    </source>
</evidence>
<comment type="caution">
    <text evidence="1">The sequence shown here is derived from an EMBL/GenBank/DDBJ whole genome shotgun (WGS) entry which is preliminary data.</text>
</comment>
<gene>
    <name evidence="1" type="ORF">HAX54_032828</name>
</gene>
<evidence type="ECO:0000313" key="2">
    <source>
        <dbReference type="Proteomes" id="UP000823775"/>
    </source>
</evidence>
<proteinExistence type="predicted"/>
<sequence length="100" mass="11746">MGTHHDSLFLAIRTMTRYSTKPSTLTDATAPNHNPIAKPHESYHGSLLPPMTRNISHHYWSKRNYCIPRLLPRPFMSPYDLYHESFYEFLLDFLLTLLLV</sequence>
<dbReference type="EMBL" id="JACEIK010000419">
    <property type="protein sequence ID" value="MCD7456716.1"/>
    <property type="molecule type" value="Genomic_DNA"/>
</dbReference>
<keyword evidence="2" id="KW-1185">Reference proteome</keyword>
<reference evidence="1 2" key="1">
    <citation type="journal article" date="2021" name="BMC Genomics">
        <title>Datura genome reveals duplications of psychoactive alkaloid biosynthetic genes and high mutation rate following tissue culture.</title>
        <authorList>
            <person name="Rajewski A."/>
            <person name="Carter-House D."/>
            <person name="Stajich J."/>
            <person name="Litt A."/>
        </authorList>
    </citation>
    <scope>NUCLEOTIDE SEQUENCE [LARGE SCALE GENOMIC DNA]</scope>
    <source>
        <strain evidence="1">AR-01</strain>
    </source>
</reference>
<dbReference type="Proteomes" id="UP000823775">
    <property type="component" value="Unassembled WGS sequence"/>
</dbReference>
<protein>
    <submittedName>
        <fullName evidence="1">Uncharacterized protein</fullName>
    </submittedName>
</protein>